<organism evidence="5 6">
    <name type="scientific">Bombilactobacillus apium</name>
    <dbReference type="NCBI Taxonomy" id="2675299"/>
    <lineage>
        <taxon>Bacteria</taxon>
        <taxon>Bacillati</taxon>
        <taxon>Bacillota</taxon>
        <taxon>Bacilli</taxon>
        <taxon>Lactobacillales</taxon>
        <taxon>Lactobacillaceae</taxon>
        <taxon>Bombilactobacillus</taxon>
    </lineage>
</organism>
<evidence type="ECO:0000256" key="3">
    <source>
        <dbReference type="ARBA" id="ARBA00023163"/>
    </source>
</evidence>
<dbReference type="AlphaFoldDB" id="A0A850QZL5"/>
<reference evidence="5 6" key="1">
    <citation type="submission" date="2020-06" db="EMBL/GenBank/DDBJ databases">
        <authorList>
            <person name="Kang J."/>
        </authorList>
    </citation>
    <scope>NUCLEOTIDE SEQUENCE [LARGE SCALE GENOMIC DNA]</scope>
    <source>
        <strain evidence="5 6">DCY120</strain>
    </source>
</reference>
<evidence type="ECO:0000259" key="4">
    <source>
        <dbReference type="PROSITE" id="PS51099"/>
    </source>
</evidence>
<protein>
    <submittedName>
        <fullName evidence="5">Sugar isomerase domain-containing protein</fullName>
    </submittedName>
</protein>
<keyword evidence="2" id="KW-0805">Transcription regulation</keyword>
<dbReference type="Proteomes" id="UP000563523">
    <property type="component" value="Unassembled WGS sequence"/>
</dbReference>
<dbReference type="Gene3D" id="3.40.50.10490">
    <property type="entry name" value="Glucose-6-phosphate isomerase like protein, domain 1"/>
    <property type="match status" value="1"/>
</dbReference>
<dbReference type="InterPro" id="IPR013011">
    <property type="entry name" value="PTS_EIIB_2"/>
</dbReference>
<accession>A0A850QZL5</accession>
<dbReference type="InterPro" id="IPR036095">
    <property type="entry name" value="PTS_EIIB-like_sf"/>
</dbReference>
<dbReference type="PROSITE" id="PS51099">
    <property type="entry name" value="PTS_EIIB_TYPE_2"/>
    <property type="match status" value="1"/>
</dbReference>
<keyword evidence="1" id="KW-0808">Transferase</keyword>
<dbReference type="GO" id="GO:0008982">
    <property type="term" value="F:protein-N(PI)-phosphohistidine-sugar phosphotransferase activity"/>
    <property type="evidence" value="ECO:0007669"/>
    <property type="project" value="InterPro"/>
</dbReference>
<sequence>MREFGQANYLKIADDEIAFVTLHFQAALERQQPQKKILFVCPHGVGTSSLIQAQLQHLLPRDLKIQIISQANLAQQDLTAVILIISTVKLPVQAVPVAQSKGVQIIGLTNVSYSQAVASRHASGKRLFEIADLVLDNHGSIGDAACQLQGAPQKVGPTSTVIGAAILNNIVVEACQRLVQRSDGDAPVFYSTNLDGGDAQNQHLMQEYQGMIHYRF</sequence>
<keyword evidence="5" id="KW-0413">Isomerase</keyword>
<dbReference type="EMBL" id="JABZEC010000002">
    <property type="protein sequence ID" value="NVY96133.1"/>
    <property type="molecule type" value="Genomic_DNA"/>
</dbReference>
<dbReference type="NCBIfam" id="NF002805">
    <property type="entry name" value="PRK02947.1"/>
    <property type="match status" value="1"/>
</dbReference>
<proteinExistence type="predicted"/>
<dbReference type="CDD" id="cd05568">
    <property type="entry name" value="PTS_IIB_bgl_like"/>
    <property type="match status" value="1"/>
</dbReference>
<evidence type="ECO:0000313" key="6">
    <source>
        <dbReference type="Proteomes" id="UP000563523"/>
    </source>
</evidence>
<dbReference type="InterPro" id="IPR003501">
    <property type="entry name" value="PTS_EIIB_2/3"/>
</dbReference>
<dbReference type="SUPFAM" id="SSF52794">
    <property type="entry name" value="PTS system IIB component-like"/>
    <property type="match status" value="1"/>
</dbReference>
<dbReference type="InterPro" id="IPR050661">
    <property type="entry name" value="BglG_antiterminators"/>
</dbReference>
<gene>
    <name evidence="5" type="ORF">HU830_02915</name>
</gene>
<keyword evidence="6" id="KW-1185">Reference proteome</keyword>
<evidence type="ECO:0000313" key="5">
    <source>
        <dbReference type="EMBL" id="NVY96133.1"/>
    </source>
</evidence>
<dbReference type="PANTHER" id="PTHR30185">
    <property type="entry name" value="CRYPTIC BETA-GLUCOSIDE BGL OPERON ANTITERMINATOR"/>
    <property type="match status" value="1"/>
</dbReference>
<name>A0A850QZL5_9LACO</name>
<comment type="caution">
    <text evidence="5">The sequence shown here is derived from an EMBL/GenBank/DDBJ whole genome shotgun (WGS) entry which is preliminary data.</text>
</comment>
<dbReference type="GO" id="GO:0009401">
    <property type="term" value="P:phosphoenolpyruvate-dependent sugar phosphotransferase system"/>
    <property type="evidence" value="ECO:0007669"/>
    <property type="project" value="InterPro"/>
</dbReference>
<feature type="domain" description="PTS EIIB type-2" evidence="4">
    <location>
        <begin position="35"/>
        <end position="124"/>
    </location>
</feature>
<evidence type="ECO:0000256" key="1">
    <source>
        <dbReference type="ARBA" id="ARBA00022679"/>
    </source>
</evidence>
<dbReference type="PANTHER" id="PTHR30185:SF18">
    <property type="entry name" value="TRANSCRIPTIONAL REGULATOR MTLR"/>
    <property type="match status" value="1"/>
</dbReference>
<evidence type="ECO:0000256" key="2">
    <source>
        <dbReference type="ARBA" id="ARBA00023015"/>
    </source>
</evidence>
<dbReference type="Pfam" id="PF02302">
    <property type="entry name" value="PTS_IIB"/>
    <property type="match status" value="1"/>
</dbReference>
<dbReference type="GO" id="GO:0016853">
    <property type="term" value="F:isomerase activity"/>
    <property type="evidence" value="ECO:0007669"/>
    <property type="project" value="UniProtKB-KW"/>
</dbReference>
<keyword evidence="3" id="KW-0804">Transcription</keyword>